<evidence type="ECO:0000256" key="1">
    <source>
        <dbReference type="SAM" id="MobiDB-lite"/>
    </source>
</evidence>
<name>A0A0D2KQH7_HYPSF</name>
<reference evidence="3" key="1">
    <citation type="submission" date="2014-04" db="EMBL/GenBank/DDBJ databases">
        <title>Evolutionary Origins and Diversification of the Mycorrhizal Mutualists.</title>
        <authorList>
            <consortium name="DOE Joint Genome Institute"/>
            <consortium name="Mycorrhizal Genomics Consortium"/>
            <person name="Kohler A."/>
            <person name="Kuo A."/>
            <person name="Nagy L.G."/>
            <person name="Floudas D."/>
            <person name="Copeland A."/>
            <person name="Barry K.W."/>
            <person name="Cichocki N."/>
            <person name="Veneault-Fourrey C."/>
            <person name="LaButti K."/>
            <person name="Lindquist E.A."/>
            <person name="Lipzen A."/>
            <person name="Lundell T."/>
            <person name="Morin E."/>
            <person name="Murat C."/>
            <person name="Riley R."/>
            <person name="Ohm R."/>
            <person name="Sun H."/>
            <person name="Tunlid A."/>
            <person name="Henrissat B."/>
            <person name="Grigoriev I.V."/>
            <person name="Hibbett D.S."/>
            <person name="Martin F."/>
        </authorList>
    </citation>
    <scope>NUCLEOTIDE SEQUENCE [LARGE SCALE GENOMIC DNA]</scope>
    <source>
        <strain evidence="3">FD-334 SS-4</strain>
    </source>
</reference>
<sequence length="305" mass="30804">MFVPFISKRSESKLFKRKGGGGKGGGSSSGGAKSSGSGSSGSSAGKSGGTARSSSISSGGTTKAATSYGSGGGKVVTIPSGQLFAGRTSGGGTRSQVVGTRTYGSGYPGLPNQRGVASLGFPFIFWPLAWGGIAGIGTAAYLHSSEYGRFDNSSRPGGIMMTAAFTSSSPATTFRIVSDNTTVQALIQDITANCSSSNLVSPDSIVATTYNDSLTAPVPEQVVQYYRASTVALSLDGYNDTAALDAPGEADTSLPTNIDTTLLNCLNQTIAAAAPLVDGGLRWTPPPTTGLIGVAYLVWSLSSLF</sequence>
<dbReference type="OrthoDB" id="3365917at2759"/>
<dbReference type="STRING" id="945553.A0A0D2KQH7"/>
<evidence type="ECO:0000313" key="3">
    <source>
        <dbReference type="Proteomes" id="UP000054270"/>
    </source>
</evidence>
<accession>A0A0D2KQH7</accession>
<feature type="region of interest" description="Disordered" evidence="1">
    <location>
        <begin position="1"/>
        <end position="71"/>
    </location>
</feature>
<proteinExistence type="predicted"/>
<keyword evidence="3" id="KW-1185">Reference proteome</keyword>
<evidence type="ECO:0000313" key="2">
    <source>
        <dbReference type="EMBL" id="KJA16877.1"/>
    </source>
</evidence>
<gene>
    <name evidence="2" type="ORF">HYPSUDRAFT_46920</name>
</gene>
<organism evidence="2 3">
    <name type="scientific">Hypholoma sublateritium (strain FD-334 SS-4)</name>
    <dbReference type="NCBI Taxonomy" id="945553"/>
    <lineage>
        <taxon>Eukaryota</taxon>
        <taxon>Fungi</taxon>
        <taxon>Dikarya</taxon>
        <taxon>Basidiomycota</taxon>
        <taxon>Agaricomycotina</taxon>
        <taxon>Agaricomycetes</taxon>
        <taxon>Agaricomycetidae</taxon>
        <taxon>Agaricales</taxon>
        <taxon>Agaricineae</taxon>
        <taxon>Strophariaceae</taxon>
        <taxon>Hypholoma</taxon>
    </lineage>
</organism>
<protein>
    <submittedName>
        <fullName evidence="2">Uncharacterized protein</fullName>
    </submittedName>
</protein>
<dbReference type="Proteomes" id="UP000054270">
    <property type="component" value="Unassembled WGS sequence"/>
</dbReference>
<dbReference type="OMA" id="SQHLYPR"/>
<dbReference type="EMBL" id="KN817613">
    <property type="protein sequence ID" value="KJA16877.1"/>
    <property type="molecule type" value="Genomic_DNA"/>
</dbReference>
<feature type="compositionally biased region" description="Low complexity" evidence="1">
    <location>
        <begin position="30"/>
        <end position="68"/>
    </location>
</feature>
<dbReference type="AlphaFoldDB" id="A0A0D2KQH7"/>